<dbReference type="SUPFAM" id="SSF55729">
    <property type="entry name" value="Acyl-CoA N-acyltransferases (Nat)"/>
    <property type="match status" value="1"/>
</dbReference>
<dbReference type="Proteomes" id="UP000294901">
    <property type="component" value="Unassembled WGS sequence"/>
</dbReference>
<dbReference type="RefSeq" id="WP_133877831.1">
    <property type="nucleotide sequence ID" value="NZ_BOMD01000074.1"/>
</dbReference>
<organism evidence="2 3">
    <name type="scientific">Paractinoplanes brasiliensis</name>
    <dbReference type="NCBI Taxonomy" id="52695"/>
    <lineage>
        <taxon>Bacteria</taxon>
        <taxon>Bacillati</taxon>
        <taxon>Actinomycetota</taxon>
        <taxon>Actinomycetes</taxon>
        <taxon>Micromonosporales</taxon>
        <taxon>Micromonosporaceae</taxon>
        <taxon>Paractinoplanes</taxon>
    </lineage>
</organism>
<dbReference type="CDD" id="cd04301">
    <property type="entry name" value="NAT_SF"/>
    <property type="match status" value="1"/>
</dbReference>
<dbReference type="InterPro" id="IPR000182">
    <property type="entry name" value="GNAT_dom"/>
</dbReference>
<dbReference type="Gene3D" id="3.40.630.30">
    <property type="match status" value="1"/>
</dbReference>
<dbReference type="EMBL" id="SNWR01000002">
    <property type="protein sequence ID" value="TDO31774.1"/>
    <property type="molecule type" value="Genomic_DNA"/>
</dbReference>
<proteinExistence type="predicted"/>
<keyword evidence="2" id="KW-0808">Transferase</keyword>
<dbReference type="AlphaFoldDB" id="A0A4R6J869"/>
<evidence type="ECO:0000313" key="2">
    <source>
        <dbReference type="EMBL" id="TDO31774.1"/>
    </source>
</evidence>
<name>A0A4R6J869_9ACTN</name>
<evidence type="ECO:0000259" key="1">
    <source>
        <dbReference type="PROSITE" id="PS51186"/>
    </source>
</evidence>
<protein>
    <submittedName>
        <fullName evidence="2">Acetyltransferase (GNAT) family protein</fullName>
    </submittedName>
</protein>
<dbReference type="InterPro" id="IPR016181">
    <property type="entry name" value="Acyl_CoA_acyltransferase"/>
</dbReference>
<dbReference type="OrthoDB" id="4208at2"/>
<feature type="domain" description="N-acetyltransferase" evidence="1">
    <location>
        <begin position="70"/>
        <end position="202"/>
    </location>
</feature>
<keyword evidence="3" id="KW-1185">Reference proteome</keyword>
<gene>
    <name evidence="2" type="ORF">C8E87_7204</name>
</gene>
<dbReference type="PROSITE" id="PS51186">
    <property type="entry name" value="GNAT"/>
    <property type="match status" value="1"/>
</dbReference>
<dbReference type="Pfam" id="PF13508">
    <property type="entry name" value="Acetyltransf_7"/>
    <property type="match status" value="1"/>
</dbReference>
<sequence>MHVTRTTDSSTRAFRAAVRMLATSRRRSHLRSRPRARSEATGLGCTEQPILMVTPTAGRRSTGSVPADLALVRRLASDEYDTFAVLVAGTFGVTPESVAGVYTAEVLANPLIGAYVAETRNGTAVSVGVGLLTDGHLGVANVGTLPAFRRQGYARVLTETILRRGTLAGAHTAYLHASDETVPFFERLGFTARAGWSLPRAS</sequence>
<evidence type="ECO:0000313" key="3">
    <source>
        <dbReference type="Proteomes" id="UP000294901"/>
    </source>
</evidence>
<accession>A0A4R6J869</accession>
<reference evidence="2 3" key="1">
    <citation type="submission" date="2019-03" db="EMBL/GenBank/DDBJ databases">
        <title>Sequencing the genomes of 1000 actinobacteria strains.</title>
        <authorList>
            <person name="Klenk H.-P."/>
        </authorList>
    </citation>
    <scope>NUCLEOTIDE SEQUENCE [LARGE SCALE GENOMIC DNA]</scope>
    <source>
        <strain evidence="2 3">DSM 43805</strain>
    </source>
</reference>
<comment type="caution">
    <text evidence="2">The sequence shown here is derived from an EMBL/GenBank/DDBJ whole genome shotgun (WGS) entry which is preliminary data.</text>
</comment>
<dbReference type="GO" id="GO:0016747">
    <property type="term" value="F:acyltransferase activity, transferring groups other than amino-acyl groups"/>
    <property type="evidence" value="ECO:0007669"/>
    <property type="project" value="InterPro"/>
</dbReference>